<evidence type="ECO:0000256" key="4">
    <source>
        <dbReference type="ARBA" id="ARBA00022692"/>
    </source>
</evidence>
<evidence type="ECO:0000256" key="7">
    <source>
        <dbReference type="ARBA" id="ARBA00023136"/>
    </source>
</evidence>
<gene>
    <name evidence="9" type="ORF">SLEP1_g30559</name>
</gene>
<dbReference type="PANTHER" id="PTHR31064:SF30">
    <property type="entry name" value="HIGH-AFFINITY POTASSIUM TRANSPORT PROTEIN-RELATED"/>
    <property type="match status" value="1"/>
</dbReference>
<dbReference type="Pfam" id="PF02386">
    <property type="entry name" value="TrkH"/>
    <property type="match status" value="1"/>
</dbReference>
<evidence type="ECO:0000256" key="8">
    <source>
        <dbReference type="SAM" id="Phobius"/>
    </source>
</evidence>
<dbReference type="Proteomes" id="UP001054252">
    <property type="component" value="Unassembled WGS sequence"/>
</dbReference>
<dbReference type="AlphaFoldDB" id="A0AAV5K710"/>
<name>A0AAV5K710_9ROSI</name>
<dbReference type="GO" id="GO:0015081">
    <property type="term" value="F:sodium ion transmembrane transporter activity"/>
    <property type="evidence" value="ECO:0007669"/>
    <property type="project" value="TreeGrafter"/>
</dbReference>
<reference evidence="9 10" key="1">
    <citation type="journal article" date="2021" name="Commun. Biol.">
        <title>The genome of Shorea leprosula (Dipterocarpaceae) highlights the ecological relevance of drought in aseasonal tropical rainforests.</title>
        <authorList>
            <person name="Ng K.K.S."/>
            <person name="Kobayashi M.J."/>
            <person name="Fawcett J.A."/>
            <person name="Hatakeyama M."/>
            <person name="Paape T."/>
            <person name="Ng C.H."/>
            <person name="Ang C.C."/>
            <person name="Tnah L.H."/>
            <person name="Lee C.T."/>
            <person name="Nishiyama T."/>
            <person name="Sese J."/>
            <person name="O'Brien M.J."/>
            <person name="Copetti D."/>
            <person name="Mohd Noor M.I."/>
            <person name="Ong R.C."/>
            <person name="Putra M."/>
            <person name="Sireger I.Z."/>
            <person name="Indrioko S."/>
            <person name="Kosugi Y."/>
            <person name="Izuno A."/>
            <person name="Isagi Y."/>
            <person name="Lee S.L."/>
            <person name="Shimizu K.K."/>
        </authorList>
    </citation>
    <scope>NUCLEOTIDE SEQUENCE [LARGE SCALE GENOMIC DNA]</scope>
    <source>
        <strain evidence="9">214</strain>
    </source>
</reference>
<evidence type="ECO:0008006" key="11">
    <source>
        <dbReference type="Google" id="ProtNLM"/>
    </source>
</evidence>
<evidence type="ECO:0000256" key="3">
    <source>
        <dbReference type="ARBA" id="ARBA00022448"/>
    </source>
</evidence>
<keyword evidence="5 8" id="KW-1133">Transmembrane helix</keyword>
<organism evidence="9 10">
    <name type="scientific">Rubroshorea leprosula</name>
    <dbReference type="NCBI Taxonomy" id="152421"/>
    <lineage>
        <taxon>Eukaryota</taxon>
        <taxon>Viridiplantae</taxon>
        <taxon>Streptophyta</taxon>
        <taxon>Embryophyta</taxon>
        <taxon>Tracheophyta</taxon>
        <taxon>Spermatophyta</taxon>
        <taxon>Magnoliopsida</taxon>
        <taxon>eudicotyledons</taxon>
        <taxon>Gunneridae</taxon>
        <taxon>Pentapetalae</taxon>
        <taxon>rosids</taxon>
        <taxon>malvids</taxon>
        <taxon>Malvales</taxon>
        <taxon>Dipterocarpaceae</taxon>
        <taxon>Rubroshorea</taxon>
    </lineage>
</organism>
<comment type="caution">
    <text evidence="9">The sequence shown here is derived from an EMBL/GenBank/DDBJ whole genome shotgun (WGS) entry which is preliminary data.</text>
</comment>
<keyword evidence="4 8" id="KW-0812">Transmembrane</keyword>
<sequence length="126" mass="14570">MDSENNKDDDQIRSTFVESLIFSQLSYLVIFIVLVCITEREKIKDDPLNFNVLNITLEVMSAYGNVGFSTGYGCKRQLKPESYCVDRWYGFAGRWSDKGKWVLILVMFFGRLKKFNMNGGKAWILS</sequence>
<dbReference type="InterPro" id="IPR003445">
    <property type="entry name" value="Cat_transpt"/>
</dbReference>
<keyword evidence="6" id="KW-0406">Ion transport</keyword>
<dbReference type="PANTHER" id="PTHR31064">
    <property type="entry name" value="POTASSIUM TRANSPORT PROTEIN DDB_G0292412-RELATED"/>
    <property type="match status" value="1"/>
</dbReference>
<proteinExistence type="inferred from homology"/>
<keyword evidence="10" id="KW-1185">Reference proteome</keyword>
<evidence type="ECO:0000256" key="5">
    <source>
        <dbReference type="ARBA" id="ARBA00022989"/>
    </source>
</evidence>
<keyword evidence="7 8" id="KW-0472">Membrane</keyword>
<evidence type="ECO:0000313" key="9">
    <source>
        <dbReference type="EMBL" id="GKV20435.1"/>
    </source>
</evidence>
<dbReference type="InterPro" id="IPR051143">
    <property type="entry name" value="TrkH_K-transport"/>
</dbReference>
<evidence type="ECO:0000256" key="2">
    <source>
        <dbReference type="ARBA" id="ARBA00010864"/>
    </source>
</evidence>
<evidence type="ECO:0000256" key="6">
    <source>
        <dbReference type="ARBA" id="ARBA00023065"/>
    </source>
</evidence>
<dbReference type="EMBL" id="BPVZ01000055">
    <property type="protein sequence ID" value="GKV20435.1"/>
    <property type="molecule type" value="Genomic_DNA"/>
</dbReference>
<feature type="transmembrane region" description="Helical" evidence="8">
    <location>
        <begin position="20"/>
        <end position="38"/>
    </location>
</feature>
<comment type="subcellular location">
    <subcellularLocation>
        <location evidence="1">Membrane</location>
        <topology evidence="1">Multi-pass membrane protein</topology>
    </subcellularLocation>
</comment>
<evidence type="ECO:0000256" key="1">
    <source>
        <dbReference type="ARBA" id="ARBA00004141"/>
    </source>
</evidence>
<comment type="similarity">
    <text evidence="2">Belongs to the TrkH potassium transport family. HKT (TC 2.A.38.3) subfamily.</text>
</comment>
<accession>A0AAV5K710</accession>
<keyword evidence="3" id="KW-0813">Transport</keyword>
<dbReference type="GO" id="GO:0005886">
    <property type="term" value="C:plasma membrane"/>
    <property type="evidence" value="ECO:0007669"/>
    <property type="project" value="TreeGrafter"/>
</dbReference>
<protein>
    <recommendedName>
        <fullName evidence="11">Cation transporter HKT7</fullName>
    </recommendedName>
</protein>
<evidence type="ECO:0000313" key="10">
    <source>
        <dbReference type="Proteomes" id="UP001054252"/>
    </source>
</evidence>